<gene>
    <name evidence="1" type="ORF">AGR2A_Cc120135</name>
</gene>
<proteinExistence type="predicted"/>
<organism evidence="1 2">
    <name type="scientific">Agrobacterium genomosp. 2 str. CFBP 5494</name>
    <dbReference type="NCBI Taxonomy" id="1183436"/>
    <lineage>
        <taxon>Bacteria</taxon>
        <taxon>Pseudomonadati</taxon>
        <taxon>Pseudomonadota</taxon>
        <taxon>Alphaproteobacteria</taxon>
        <taxon>Hyphomicrobiales</taxon>
        <taxon>Rhizobiaceae</taxon>
        <taxon>Rhizobium/Agrobacterium group</taxon>
        <taxon>Agrobacterium</taxon>
        <taxon>Agrobacterium tumefaciens complex</taxon>
    </lineage>
</organism>
<reference evidence="1 2" key="1">
    <citation type="submission" date="2016-01" db="EMBL/GenBank/DDBJ databases">
        <authorList>
            <person name="Regsiter A."/>
            <person name="william w."/>
        </authorList>
    </citation>
    <scope>NUCLEOTIDE SEQUENCE [LARGE SCALE GENOMIC DNA]</scope>
    <source>
        <strain evidence="1 2">CFBP 5494</strain>
    </source>
</reference>
<keyword evidence="2" id="KW-1185">Reference proteome</keyword>
<sequence>MNGKAVAEAAAFLFGRLFGWGVTVTRSTVFRHGYVIPGYYVSNPWPPVNASPAKAGIQMEAPWVSETT</sequence>
<dbReference type="EMBL" id="FBVY01000004">
    <property type="protein sequence ID" value="CUW87653.1"/>
    <property type="molecule type" value="Genomic_DNA"/>
</dbReference>
<name>A0A9W5AZC5_9HYPH</name>
<dbReference type="Proteomes" id="UP000191933">
    <property type="component" value="Unassembled WGS sequence"/>
</dbReference>
<evidence type="ECO:0000313" key="1">
    <source>
        <dbReference type="EMBL" id="CUW87653.1"/>
    </source>
</evidence>
<accession>A0A9W5AZC5</accession>
<comment type="caution">
    <text evidence="1">The sequence shown here is derived from an EMBL/GenBank/DDBJ whole genome shotgun (WGS) entry which is preliminary data.</text>
</comment>
<protein>
    <submittedName>
        <fullName evidence="1">Uncharacterized protein</fullName>
    </submittedName>
</protein>
<dbReference type="AlphaFoldDB" id="A0A9W5AZC5"/>
<evidence type="ECO:0000313" key="2">
    <source>
        <dbReference type="Proteomes" id="UP000191933"/>
    </source>
</evidence>